<reference evidence="1 2" key="1">
    <citation type="submission" date="2022-05" db="EMBL/GenBank/DDBJ databases">
        <authorList>
            <consortium name="Genoscope - CEA"/>
            <person name="William W."/>
        </authorList>
    </citation>
    <scope>NUCLEOTIDE SEQUENCE [LARGE SCALE GENOMIC DNA]</scope>
</reference>
<comment type="caution">
    <text evidence="1">The sequence shown here is derived from an EMBL/GenBank/DDBJ whole genome shotgun (WGS) entry which is preliminary data.</text>
</comment>
<dbReference type="Proteomes" id="UP001159428">
    <property type="component" value="Unassembled WGS sequence"/>
</dbReference>
<sequence>NLKEYEVILQRAALYRLSHEEVKTLCVCARHCYSMGKYWRPPKLCQYPGHKGPPTSVKSRDVINNAMAKEVFQLFDISVPIASPICSPCRKKHNADTNSTLFAPEEECTKTHAP</sequence>
<gene>
    <name evidence="1" type="ORF">PMEA_00027991</name>
</gene>
<evidence type="ECO:0000313" key="2">
    <source>
        <dbReference type="Proteomes" id="UP001159428"/>
    </source>
</evidence>
<protein>
    <submittedName>
        <fullName evidence="1">Uncharacterized protein</fullName>
    </submittedName>
</protein>
<accession>A0AAU9XR34</accession>
<organism evidence="1 2">
    <name type="scientific">Pocillopora meandrina</name>
    <dbReference type="NCBI Taxonomy" id="46732"/>
    <lineage>
        <taxon>Eukaryota</taxon>
        <taxon>Metazoa</taxon>
        <taxon>Cnidaria</taxon>
        <taxon>Anthozoa</taxon>
        <taxon>Hexacorallia</taxon>
        <taxon>Scleractinia</taxon>
        <taxon>Astrocoeniina</taxon>
        <taxon>Pocilloporidae</taxon>
        <taxon>Pocillopora</taxon>
    </lineage>
</organism>
<feature type="non-terminal residue" evidence="1">
    <location>
        <position position="1"/>
    </location>
</feature>
<proteinExistence type="predicted"/>
<name>A0AAU9XR34_9CNID</name>
<keyword evidence="2" id="KW-1185">Reference proteome</keyword>
<evidence type="ECO:0000313" key="1">
    <source>
        <dbReference type="EMBL" id="CAH3155457.1"/>
    </source>
</evidence>
<dbReference type="EMBL" id="CALNXJ010000058">
    <property type="protein sequence ID" value="CAH3155457.1"/>
    <property type="molecule type" value="Genomic_DNA"/>
</dbReference>
<dbReference type="AlphaFoldDB" id="A0AAU9XR34"/>